<comment type="caution">
    <text evidence="11">The sequence shown here is derived from an EMBL/GenBank/DDBJ whole genome shotgun (WGS) entry which is preliminary data.</text>
</comment>
<keyword evidence="12" id="KW-1185">Reference proteome</keyword>
<evidence type="ECO:0000256" key="2">
    <source>
        <dbReference type="ARBA" id="ARBA00004687"/>
    </source>
</evidence>
<comment type="pathway">
    <text evidence="2">Glycolipid biosynthesis; glycosylphosphatidylinositol-anchor biosynthesis.</text>
</comment>
<evidence type="ECO:0000313" key="12">
    <source>
        <dbReference type="Proteomes" id="UP001151516"/>
    </source>
</evidence>
<name>A0A9W8GDI3_9FUNG</name>
<evidence type="ECO:0000256" key="6">
    <source>
        <dbReference type="ARBA" id="ARBA00022824"/>
    </source>
</evidence>
<feature type="transmembrane region" description="Helical" evidence="10">
    <location>
        <begin position="30"/>
        <end position="47"/>
    </location>
</feature>
<evidence type="ECO:0000256" key="1">
    <source>
        <dbReference type="ARBA" id="ARBA00004477"/>
    </source>
</evidence>
<keyword evidence="8 10" id="KW-0472">Membrane</keyword>
<evidence type="ECO:0000256" key="3">
    <source>
        <dbReference type="ARBA" id="ARBA00005316"/>
    </source>
</evidence>
<gene>
    <name evidence="11" type="primary">GPI17</name>
    <name evidence="11" type="ORF">IWW39_004155</name>
</gene>
<sequence length="531" mass="58787">MPALGDRIRALFGRRSEAKTIISVQNDRRVVLASILLLLLLGLPLWWTTTRVYRAELPVAEIAVFAPDQELTVPFSFYIDAPSMTVATEAIEHMAQKLIDEQRTAYTPDEWRIRYTARIRRKAAAPDVPGHYTLRLREAARTAVNFDADRVAHVSISESATKRDAVVAKLVADIVAKEERELREKSGARRALKYAPEYSVAFTLLNEDPVGGAAVNWDIEHAANAFIRPFVDTLRPLAKLAVSTQVLHHAGPPPVKPLAHENGTYLTPDMLPHFANSPWWNLASTDPIAPSINFILYVPALQSQPLCIIDDAKRTSATNAFVVSQWGGIAIANLPADTKAGASVVISSDELQKYFGIFIAQLRELVGIRNDTPLQPSTRVTVRRATATGISAWELDALMRRWMVANRQTAITTLQSLVRLVESMENMVVMDEIKVQVDQSLSALRSIPQALESHLRAFELASNASNSAEGAFFDPSMVSLLYFPDQHKYAIYLPFFLPVTIPLLAAIKKAIRKAPPNDDSQPAASDNKKND</sequence>
<proteinExistence type="inferred from homology"/>
<dbReference type="EMBL" id="JANBTX010000142">
    <property type="protein sequence ID" value="KAJ2685636.1"/>
    <property type="molecule type" value="Genomic_DNA"/>
</dbReference>
<dbReference type="PANTHER" id="PTHR21072">
    <property type="entry name" value="GPI TRANSAMIDASE COMPONENT PIG-S"/>
    <property type="match status" value="1"/>
</dbReference>
<dbReference type="Proteomes" id="UP001151516">
    <property type="component" value="Unassembled WGS sequence"/>
</dbReference>
<reference evidence="11" key="1">
    <citation type="submission" date="2022-07" db="EMBL/GenBank/DDBJ databases">
        <title>Phylogenomic reconstructions and comparative analyses of Kickxellomycotina fungi.</title>
        <authorList>
            <person name="Reynolds N.K."/>
            <person name="Stajich J.E."/>
            <person name="Barry K."/>
            <person name="Grigoriev I.V."/>
            <person name="Crous P."/>
            <person name="Smith M.E."/>
        </authorList>
    </citation>
    <scope>NUCLEOTIDE SEQUENCE</scope>
    <source>
        <strain evidence="11">CBS 109367</strain>
    </source>
</reference>
<dbReference type="AlphaFoldDB" id="A0A9W8GDI3"/>
<keyword evidence="7 10" id="KW-1133">Transmembrane helix</keyword>
<dbReference type="Pfam" id="PF10510">
    <property type="entry name" value="PIG-S"/>
    <property type="match status" value="1"/>
</dbReference>
<evidence type="ECO:0000256" key="4">
    <source>
        <dbReference type="ARBA" id="ARBA00022502"/>
    </source>
</evidence>
<comment type="subcellular location">
    <subcellularLocation>
        <location evidence="1">Endoplasmic reticulum membrane</location>
        <topology evidence="1">Multi-pass membrane protein</topology>
    </subcellularLocation>
</comment>
<keyword evidence="9" id="KW-0325">Glycoprotein</keyword>
<evidence type="ECO:0000256" key="10">
    <source>
        <dbReference type="SAM" id="Phobius"/>
    </source>
</evidence>
<keyword evidence="5 10" id="KW-0812">Transmembrane</keyword>
<evidence type="ECO:0000313" key="11">
    <source>
        <dbReference type="EMBL" id="KAJ2685636.1"/>
    </source>
</evidence>
<dbReference type="PANTHER" id="PTHR21072:SF13">
    <property type="entry name" value="GPI TRANSAMIDASE COMPONENT PIG-S"/>
    <property type="match status" value="1"/>
</dbReference>
<dbReference type="GO" id="GO:0006506">
    <property type="term" value="P:GPI anchor biosynthetic process"/>
    <property type="evidence" value="ECO:0007669"/>
    <property type="project" value="UniProtKB-KW"/>
</dbReference>
<keyword evidence="4" id="KW-0337">GPI-anchor biosynthesis</keyword>
<dbReference type="GO" id="GO:0016255">
    <property type="term" value="P:attachment of GPI anchor to protein"/>
    <property type="evidence" value="ECO:0007669"/>
    <property type="project" value="InterPro"/>
</dbReference>
<dbReference type="OrthoDB" id="28748at2759"/>
<evidence type="ECO:0000256" key="7">
    <source>
        <dbReference type="ARBA" id="ARBA00022989"/>
    </source>
</evidence>
<dbReference type="GO" id="GO:0042765">
    <property type="term" value="C:GPI-anchor transamidase complex"/>
    <property type="evidence" value="ECO:0007669"/>
    <property type="project" value="InterPro"/>
</dbReference>
<keyword evidence="6" id="KW-0256">Endoplasmic reticulum</keyword>
<evidence type="ECO:0000256" key="9">
    <source>
        <dbReference type="ARBA" id="ARBA00023180"/>
    </source>
</evidence>
<dbReference type="InterPro" id="IPR019540">
    <property type="entry name" value="PtdIno-glycan_biosynth_class_S"/>
</dbReference>
<organism evidence="11 12">
    <name type="scientific">Coemansia spiralis</name>
    <dbReference type="NCBI Taxonomy" id="417178"/>
    <lineage>
        <taxon>Eukaryota</taxon>
        <taxon>Fungi</taxon>
        <taxon>Fungi incertae sedis</taxon>
        <taxon>Zoopagomycota</taxon>
        <taxon>Kickxellomycotina</taxon>
        <taxon>Kickxellomycetes</taxon>
        <taxon>Kickxellales</taxon>
        <taxon>Kickxellaceae</taxon>
        <taxon>Coemansia</taxon>
    </lineage>
</organism>
<comment type="similarity">
    <text evidence="3">Belongs to the PIGS family.</text>
</comment>
<evidence type="ECO:0000256" key="8">
    <source>
        <dbReference type="ARBA" id="ARBA00023136"/>
    </source>
</evidence>
<feature type="transmembrane region" description="Helical" evidence="10">
    <location>
        <begin position="489"/>
        <end position="507"/>
    </location>
</feature>
<evidence type="ECO:0000256" key="5">
    <source>
        <dbReference type="ARBA" id="ARBA00022692"/>
    </source>
</evidence>
<protein>
    <submittedName>
        <fullName evidence="11">GPI transamidase component</fullName>
    </submittedName>
</protein>
<accession>A0A9W8GDI3</accession>